<evidence type="ECO:0000313" key="1">
    <source>
        <dbReference type="EMBL" id="KAK2649599.1"/>
    </source>
</evidence>
<protein>
    <submittedName>
        <fullName evidence="1">Uncharacterized protein</fullName>
    </submittedName>
</protein>
<keyword evidence="2" id="KW-1185">Reference proteome</keyword>
<sequence length="77" mass="8058">MVKFGSVTSSQPPIVNHSIVPGFQTSVNCVMPTPRSDFDGAVEAQQSKSCLGGVGKVVHFAQPEAYPPKGELGASRN</sequence>
<evidence type="ECO:0000313" key="2">
    <source>
        <dbReference type="Proteomes" id="UP001280121"/>
    </source>
</evidence>
<proteinExistence type="predicted"/>
<dbReference type="EMBL" id="JANJYI010000005">
    <property type="protein sequence ID" value="KAK2649599.1"/>
    <property type="molecule type" value="Genomic_DNA"/>
</dbReference>
<gene>
    <name evidence="1" type="ORF">Ddye_017088</name>
</gene>
<dbReference type="AlphaFoldDB" id="A0AAD9U8J1"/>
<dbReference type="Proteomes" id="UP001280121">
    <property type="component" value="Unassembled WGS sequence"/>
</dbReference>
<accession>A0AAD9U8J1</accession>
<reference evidence="1" key="1">
    <citation type="journal article" date="2023" name="Plant J.">
        <title>Genome sequences and population genomics provide insights into the demographic history, inbreeding, and mutation load of two 'living fossil' tree species of Dipteronia.</title>
        <authorList>
            <person name="Feng Y."/>
            <person name="Comes H.P."/>
            <person name="Chen J."/>
            <person name="Zhu S."/>
            <person name="Lu R."/>
            <person name="Zhang X."/>
            <person name="Li P."/>
            <person name="Qiu J."/>
            <person name="Olsen K.M."/>
            <person name="Qiu Y."/>
        </authorList>
    </citation>
    <scope>NUCLEOTIDE SEQUENCE</scope>
    <source>
        <strain evidence="1">KIB01</strain>
    </source>
</reference>
<organism evidence="1 2">
    <name type="scientific">Dipteronia dyeriana</name>
    <dbReference type="NCBI Taxonomy" id="168575"/>
    <lineage>
        <taxon>Eukaryota</taxon>
        <taxon>Viridiplantae</taxon>
        <taxon>Streptophyta</taxon>
        <taxon>Embryophyta</taxon>
        <taxon>Tracheophyta</taxon>
        <taxon>Spermatophyta</taxon>
        <taxon>Magnoliopsida</taxon>
        <taxon>eudicotyledons</taxon>
        <taxon>Gunneridae</taxon>
        <taxon>Pentapetalae</taxon>
        <taxon>rosids</taxon>
        <taxon>malvids</taxon>
        <taxon>Sapindales</taxon>
        <taxon>Sapindaceae</taxon>
        <taxon>Hippocastanoideae</taxon>
        <taxon>Acereae</taxon>
        <taxon>Dipteronia</taxon>
    </lineage>
</organism>
<comment type="caution">
    <text evidence="1">The sequence shown here is derived from an EMBL/GenBank/DDBJ whole genome shotgun (WGS) entry which is preliminary data.</text>
</comment>
<name>A0AAD9U8J1_9ROSI</name>